<dbReference type="Proteomes" id="UP000036681">
    <property type="component" value="Unplaced"/>
</dbReference>
<sequence>MRNLLQAFQRQQQFAASHHDYAIGATSAAFGGRRQMYATSSTAIDTSSLYEERGPSSSSDSSGGLKQPQQVALIQQQQQLYQQQNLPEPRVVSNESNRYTIVGHTQEGQPIYALQSTSHAERPKVQPTQQEQLQIYRVADASGQPRYAYALAPPGRTIQQHPVRTIAREYYVHSNEVLNEMQPTPVISNVEMTAAHVQQEASLQAPSSQIMVVQATSAPGKLRKKAASAEDDQRRSEQISGSAVAAQAGAIQRFGTLAGWKQMGAWLKTAERNGDWNRLKLLLSQCAQVGFSKIPVVKWGFDSLKIMIAVCYSRYIFQLLT</sequence>
<feature type="compositionally biased region" description="Basic and acidic residues" evidence="1">
    <location>
        <begin position="227"/>
        <end position="237"/>
    </location>
</feature>
<accession>A0A0M3IHH0</accession>
<reference evidence="3" key="1">
    <citation type="submission" date="2017-02" db="UniProtKB">
        <authorList>
            <consortium name="WormBaseParasite"/>
        </authorList>
    </citation>
    <scope>IDENTIFICATION</scope>
</reference>
<keyword evidence="2" id="KW-1185">Reference proteome</keyword>
<evidence type="ECO:0000313" key="3">
    <source>
        <dbReference type="WBParaSite" id="ALUE_0001786001-mRNA-1"/>
    </source>
</evidence>
<dbReference type="AlphaFoldDB" id="A0A0M3IHH0"/>
<dbReference type="WBParaSite" id="ALUE_0001786001-mRNA-1">
    <property type="protein sequence ID" value="ALUE_0001786001-mRNA-1"/>
    <property type="gene ID" value="ALUE_0001786001"/>
</dbReference>
<feature type="region of interest" description="Disordered" evidence="1">
    <location>
        <begin position="47"/>
        <end position="70"/>
    </location>
</feature>
<feature type="region of interest" description="Disordered" evidence="1">
    <location>
        <begin position="222"/>
        <end position="241"/>
    </location>
</feature>
<proteinExistence type="predicted"/>
<evidence type="ECO:0000256" key="1">
    <source>
        <dbReference type="SAM" id="MobiDB-lite"/>
    </source>
</evidence>
<protein>
    <submittedName>
        <fullName evidence="3">ZM domain-containing protein</fullName>
    </submittedName>
</protein>
<name>A0A0M3IHH0_ASCLU</name>
<feature type="compositionally biased region" description="Low complexity" evidence="1">
    <location>
        <begin position="56"/>
        <end position="70"/>
    </location>
</feature>
<organism evidence="2 3">
    <name type="scientific">Ascaris lumbricoides</name>
    <name type="common">Giant roundworm</name>
    <dbReference type="NCBI Taxonomy" id="6252"/>
    <lineage>
        <taxon>Eukaryota</taxon>
        <taxon>Metazoa</taxon>
        <taxon>Ecdysozoa</taxon>
        <taxon>Nematoda</taxon>
        <taxon>Chromadorea</taxon>
        <taxon>Rhabditida</taxon>
        <taxon>Spirurina</taxon>
        <taxon>Ascaridomorpha</taxon>
        <taxon>Ascaridoidea</taxon>
        <taxon>Ascarididae</taxon>
        <taxon>Ascaris</taxon>
    </lineage>
</organism>
<evidence type="ECO:0000313" key="2">
    <source>
        <dbReference type="Proteomes" id="UP000036681"/>
    </source>
</evidence>